<dbReference type="EMBL" id="UINC01040669">
    <property type="protein sequence ID" value="SVB40861.1"/>
    <property type="molecule type" value="Genomic_DNA"/>
</dbReference>
<protein>
    <submittedName>
        <fullName evidence="1">Uncharacterized protein</fullName>
    </submittedName>
</protein>
<sequence length="42" mass="4608">MDRIMVRQRFNVGMEDLLSGLKCDVETGEVLGERIPGMAAVA</sequence>
<reference evidence="1" key="1">
    <citation type="submission" date="2018-05" db="EMBL/GenBank/DDBJ databases">
        <authorList>
            <person name="Lanie J.A."/>
            <person name="Ng W.-L."/>
            <person name="Kazmierczak K.M."/>
            <person name="Andrzejewski T.M."/>
            <person name="Davidsen T.M."/>
            <person name="Wayne K.J."/>
            <person name="Tettelin H."/>
            <person name="Glass J.I."/>
            <person name="Rusch D."/>
            <person name="Podicherti R."/>
            <person name="Tsui H.-C.T."/>
            <person name="Winkler M.E."/>
        </authorList>
    </citation>
    <scope>NUCLEOTIDE SEQUENCE</scope>
</reference>
<gene>
    <name evidence="1" type="ORF">METZ01_LOCUS193715</name>
</gene>
<dbReference type="AlphaFoldDB" id="A0A382DSZ5"/>
<proteinExistence type="predicted"/>
<accession>A0A382DSZ5</accession>
<name>A0A382DSZ5_9ZZZZ</name>
<organism evidence="1">
    <name type="scientific">marine metagenome</name>
    <dbReference type="NCBI Taxonomy" id="408172"/>
    <lineage>
        <taxon>unclassified sequences</taxon>
        <taxon>metagenomes</taxon>
        <taxon>ecological metagenomes</taxon>
    </lineage>
</organism>
<evidence type="ECO:0000313" key="1">
    <source>
        <dbReference type="EMBL" id="SVB40861.1"/>
    </source>
</evidence>